<dbReference type="RefSeq" id="WP_111928164.1">
    <property type="nucleotide sequence ID" value="NZ_JADMSE010000006.1"/>
</dbReference>
<keyword evidence="3 7" id="KW-0812">Transmembrane</keyword>
<evidence type="ECO:0000313" key="9">
    <source>
        <dbReference type="EMBL" id="MDC4240541.1"/>
    </source>
</evidence>
<evidence type="ECO:0000256" key="3">
    <source>
        <dbReference type="ARBA" id="ARBA00022692"/>
    </source>
</evidence>
<feature type="transmembrane region" description="Helical" evidence="7">
    <location>
        <begin position="58"/>
        <end position="81"/>
    </location>
</feature>
<dbReference type="SMART" id="SM00014">
    <property type="entry name" value="acidPPc"/>
    <property type="match status" value="1"/>
</dbReference>
<feature type="transmembrane region" description="Helical" evidence="7">
    <location>
        <begin position="153"/>
        <end position="171"/>
    </location>
</feature>
<dbReference type="Gene3D" id="1.20.144.10">
    <property type="entry name" value="Phosphatidic acid phosphatase type 2/haloperoxidase"/>
    <property type="match status" value="2"/>
</dbReference>
<accession>A0A9X3XL83</accession>
<name>A0A9X3XL83_9CLOT</name>
<gene>
    <name evidence="9" type="ORF">NE398_10255</name>
</gene>
<sequence>MWEYINLIDISILRFIREYFSSPLMDSIMIFITNLGDRGFIWIIIGIILLISKKYRKIGLAMLIALAVTSLIGEVFIKNIIQRPRAFTTFPDIEIIIKAPLSYSFPSGHTASSFAAAVVLGYYIKNWKYLFYFFAALVAFSRLYLFVHYPSDIIGGISLGVVCSLMTIKIIENSKCKKLS</sequence>
<dbReference type="EMBL" id="JAMRYU010000010">
    <property type="protein sequence ID" value="MDC4240541.1"/>
    <property type="molecule type" value="Genomic_DNA"/>
</dbReference>
<evidence type="ECO:0000256" key="4">
    <source>
        <dbReference type="ARBA" id="ARBA00022801"/>
    </source>
</evidence>
<evidence type="ECO:0000256" key="5">
    <source>
        <dbReference type="ARBA" id="ARBA00022989"/>
    </source>
</evidence>
<dbReference type="Proteomes" id="UP001141183">
    <property type="component" value="Unassembled WGS sequence"/>
</dbReference>
<keyword evidence="6 7" id="KW-0472">Membrane</keyword>
<keyword evidence="4" id="KW-0378">Hydrolase</keyword>
<dbReference type="AlphaFoldDB" id="A0A9X3XL83"/>
<dbReference type="InterPro" id="IPR036938">
    <property type="entry name" value="PAP2/HPO_sf"/>
</dbReference>
<dbReference type="InterPro" id="IPR000326">
    <property type="entry name" value="PAP2/HPO"/>
</dbReference>
<reference evidence="9" key="1">
    <citation type="submission" date="2022-05" db="EMBL/GenBank/DDBJ databases">
        <title>Draft genome sequence of Clostridium tertium strain CP3 isolated from Peru.</title>
        <authorList>
            <person name="Hurtado R."/>
            <person name="Lima L."/>
            <person name="Sousa T."/>
            <person name="Jaiswal A.K."/>
            <person name="Tiwari S."/>
            <person name="Maturrano L."/>
            <person name="Brenig B."/>
            <person name="Azevedo V."/>
        </authorList>
    </citation>
    <scope>NUCLEOTIDE SEQUENCE</scope>
    <source>
        <strain evidence="9">CP3</strain>
    </source>
</reference>
<dbReference type="PANTHER" id="PTHR14969:SF62">
    <property type="entry name" value="DECAPRENYLPHOSPHORYL-5-PHOSPHORIBOSE PHOSPHATASE RV3807C-RELATED"/>
    <property type="match status" value="1"/>
</dbReference>
<evidence type="ECO:0000256" key="2">
    <source>
        <dbReference type="ARBA" id="ARBA00022475"/>
    </source>
</evidence>
<dbReference type="CDD" id="cd03392">
    <property type="entry name" value="PAP2_like_2"/>
    <property type="match status" value="1"/>
</dbReference>
<feature type="transmembrane region" description="Helical" evidence="7">
    <location>
        <begin position="28"/>
        <end position="51"/>
    </location>
</feature>
<feature type="transmembrane region" description="Helical" evidence="7">
    <location>
        <begin position="101"/>
        <end position="122"/>
    </location>
</feature>
<keyword evidence="10" id="KW-1185">Reference proteome</keyword>
<keyword evidence="5 7" id="KW-1133">Transmembrane helix</keyword>
<feature type="domain" description="Phosphatidic acid phosphatase type 2/haloperoxidase" evidence="8">
    <location>
        <begin position="58"/>
        <end position="168"/>
    </location>
</feature>
<protein>
    <submittedName>
        <fullName evidence="9">Phosphatase PAP2 family protein</fullName>
    </submittedName>
</protein>
<evidence type="ECO:0000256" key="6">
    <source>
        <dbReference type="ARBA" id="ARBA00023136"/>
    </source>
</evidence>
<evidence type="ECO:0000313" key="10">
    <source>
        <dbReference type="Proteomes" id="UP001141183"/>
    </source>
</evidence>
<feature type="transmembrane region" description="Helical" evidence="7">
    <location>
        <begin position="129"/>
        <end position="147"/>
    </location>
</feature>
<comment type="subcellular location">
    <subcellularLocation>
        <location evidence="1">Cell membrane</location>
        <topology evidence="1">Multi-pass membrane protein</topology>
    </subcellularLocation>
</comment>
<keyword evidence="2" id="KW-1003">Cell membrane</keyword>
<dbReference type="GO" id="GO:0005886">
    <property type="term" value="C:plasma membrane"/>
    <property type="evidence" value="ECO:0007669"/>
    <property type="project" value="UniProtKB-SubCell"/>
</dbReference>
<evidence type="ECO:0000256" key="1">
    <source>
        <dbReference type="ARBA" id="ARBA00004651"/>
    </source>
</evidence>
<dbReference type="PANTHER" id="PTHR14969">
    <property type="entry name" value="SPHINGOSINE-1-PHOSPHATE PHOSPHOHYDROLASE"/>
    <property type="match status" value="1"/>
</dbReference>
<comment type="caution">
    <text evidence="9">The sequence shown here is derived from an EMBL/GenBank/DDBJ whole genome shotgun (WGS) entry which is preliminary data.</text>
</comment>
<organism evidence="9 10">
    <name type="scientific">Clostridium tertium</name>
    <dbReference type="NCBI Taxonomy" id="1559"/>
    <lineage>
        <taxon>Bacteria</taxon>
        <taxon>Bacillati</taxon>
        <taxon>Bacillota</taxon>
        <taxon>Clostridia</taxon>
        <taxon>Eubacteriales</taxon>
        <taxon>Clostridiaceae</taxon>
        <taxon>Clostridium</taxon>
    </lineage>
</organism>
<evidence type="ECO:0000256" key="7">
    <source>
        <dbReference type="SAM" id="Phobius"/>
    </source>
</evidence>
<evidence type="ECO:0000259" key="8">
    <source>
        <dbReference type="SMART" id="SM00014"/>
    </source>
</evidence>
<proteinExistence type="predicted"/>
<dbReference type="SUPFAM" id="SSF48317">
    <property type="entry name" value="Acid phosphatase/Vanadium-dependent haloperoxidase"/>
    <property type="match status" value="1"/>
</dbReference>
<dbReference type="Pfam" id="PF01569">
    <property type="entry name" value="PAP2"/>
    <property type="match status" value="1"/>
</dbReference>
<dbReference type="GO" id="GO:0016787">
    <property type="term" value="F:hydrolase activity"/>
    <property type="evidence" value="ECO:0007669"/>
    <property type="project" value="UniProtKB-KW"/>
</dbReference>